<dbReference type="EMBL" id="LT960611">
    <property type="protein sequence ID" value="SON50424.1"/>
    <property type="molecule type" value="Genomic_DNA"/>
</dbReference>
<evidence type="ECO:0000256" key="4">
    <source>
        <dbReference type="ARBA" id="ARBA00022695"/>
    </source>
</evidence>
<feature type="binding site" evidence="6">
    <location>
        <begin position="12"/>
        <end position="14"/>
    </location>
    <ligand>
        <name>NAD(+)</name>
        <dbReference type="ChEBI" id="CHEBI:57540"/>
    </ligand>
</feature>
<keyword evidence="9" id="KW-1185">Reference proteome</keyword>
<keyword evidence="5 6" id="KW-0238">DNA-binding</keyword>
<evidence type="ECO:0000256" key="2">
    <source>
        <dbReference type="ARBA" id="ARBA00022676"/>
    </source>
</evidence>
<accession>A0A2N8ZET2</accession>
<keyword evidence="2 6" id="KW-0328">Glycosyltransferase</keyword>
<feature type="active site" description="Proton acceptor" evidence="6">
    <location>
        <position position="48"/>
    </location>
</feature>
<organism evidence="8 9">
    <name type="scientific">Vibrio tapetis subsp. tapetis</name>
    <dbReference type="NCBI Taxonomy" id="1671868"/>
    <lineage>
        <taxon>Bacteria</taxon>
        <taxon>Pseudomonadati</taxon>
        <taxon>Pseudomonadota</taxon>
        <taxon>Gammaproteobacteria</taxon>
        <taxon>Vibrionales</taxon>
        <taxon>Vibrionaceae</taxon>
        <taxon>Vibrio</taxon>
    </lineage>
</organism>
<dbReference type="GO" id="GO:0016757">
    <property type="term" value="F:glycosyltransferase activity"/>
    <property type="evidence" value="ECO:0007669"/>
    <property type="project" value="UniProtKB-UniRule"/>
</dbReference>
<evidence type="ECO:0000313" key="9">
    <source>
        <dbReference type="Proteomes" id="UP000235828"/>
    </source>
</evidence>
<comment type="catalytic activity">
    <reaction evidence="6">
        <text>a thymidine in DNA + NAD(+) = an N-(ADP-alpha-D-ribosyl)-thymidine in DNA + nicotinamide + H(+)</text>
        <dbReference type="Rhea" id="RHEA:71651"/>
        <dbReference type="Rhea" id="RHEA-COMP:13556"/>
        <dbReference type="Rhea" id="RHEA-COMP:18051"/>
        <dbReference type="ChEBI" id="CHEBI:15378"/>
        <dbReference type="ChEBI" id="CHEBI:17154"/>
        <dbReference type="ChEBI" id="CHEBI:57540"/>
        <dbReference type="ChEBI" id="CHEBI:137386"/>
        <dbReference type="ChEBI" id="CHEBI:191199"/>
    </reaction>
</comment>
<proteinExistence type="inferred from homology"/>
<keyword evidence="3 6" id="KW-0808">Transferase</keyword>
<keyword evidence="4 6" id="KW-0548">Nucleotidyltransferase</keyword>
<reference evidence="8 9" key="1">
    <citation type="submission" date="2017-10" db="EMBL/GenBank/DDBJ databases">
        <authorList>
            <person name="Banno H."/>
            <person name="Chua N.-H."/>
        </authorList>
    </citation>
    <scope>NUCLEOTIDE SEQUENCE [LARGE SCALE GENOMIC DNA]</scope>
    <source>
        <strain evidence="8">Vibrio tapetis CECT4600</strain>
    </source>
</reference>
<keyword evidence="1 6" id="KW-1277">Toxin-antitoxin system</keyword>
<dbReference type="AlphaFoldDB" id="A0A2N8ZET2"/>
<dbReference type="PROSITE" id="PS52018">
    <property type="entry name" value="DART"/>
    <property type="match status" value="1"/>
</dbReference>
<dbReference type="Pfam" id="PF14487">
    <property type="entry name" value="DarT"/>
    <property type="match status" value="1"/>
</dbReference>
<evidence type="ECO:0000313" key="8">
    <source>
        <dbReference type="EMBL" id="SON50424.1"/>
    </source>
</evidence>
<dbReference type="RefSeq" id="WP_102522909.1">
    <property type="nucleotide sequence ID" value="NZ_LT960611.1"/>
</dbReference>
<feature type="active site" evidence="6">
    <location>
        <position position="142"/>
    </location>
</feature>
<gene>
    <name evidence="8" type="ORF">VTAP4600_A2445</name>
</gene>
<feature type="binding site" evidence="6">
    <location>
        <position position="48"/>
    </location>
    <ligand>
        <name>NAD(+)</name>
        <dbReference type="ChEBI" id="CHEBI:57540"/>
    </ligand>
</feature>
<comment type="caution">
    <text evidence="6">Lacks conserved residue(s) required for the propagation of feature annotation.</text>
</comment>
<comment type="similarity">
    <text evidence="6">Belongs to the DarT ADP-ribosyltransferase family.</text>
</comment>
<sequence>MADIRDQKLLYHITSLENVASILDNGLLPRVELEDFDDVADHEILDGRQAYNLERYVPFHFFARNPFDGAVQTDNPDTDFVLVAVRRTLAQARNWSIIPRHPLANQGVEVLDYEEGFNRINWQAMNRRDYNDDESKSVCMAECLSPNVVAVNDFFKIFVPNEQVKKNVEMLLRDKRIALDVKVNQGMFLNR</sequence>
<dbReference type="KEGG" id="vta:A2445"/>
<dbReference type="GO" id="GO:0003677">
    <property type="term" value="F:DNA binding"/>
    <property type="evidence" value="ECO:0007669"/>
    <property type="project" value="UniProtKB-UniRule"/>
</dbReference>
<protein>
    <recommendedName>
        <fullName evidence="7">DarT domain-containing protein</fullName>
    </recommendedName>
</protein>
<dbReference type="GO" id="GO:0016779">
    <property type="term" value="F:nucleotidyltransferase activity"/>
    <property type="evidence" value="ECO:0007669"/>
    <property type="project" value="UniProtKB-UniRule"/>
</dbReference>
<evidence type="ECO:0000256" key="1">
    <source>
        <dbReference type="ARBA" id="ARBA00022649"/>
    </source>
</evidence>
<evidence type="ECO:0000256" key="5">
    <source>
        <dbReference type="ARBA" id="ARBA00023125"/>
    </source>
</evidence>
<dbReference type="OrthoDB" id="9813972at2"/>
<evidence type="ECO:0000259" key="7">
    <source>
        <dbReference type="PROSITE" id="PS52018"/>
    </source>
</evidence>
<evidence type="ECO:0000256" key="3">
    <source>
        <dbReference type="ARBA" id="ARBA00022679"/>
    </source>
</evidence>
<evidence type="ECO:0000256" key="6">
    <source>
        <dbReference type="PROSITE-ProRule" id="PRU01362"/>
    </source>
</evidence>
<dbReference type="InterPro" id="IPR029494">
    <property type="entry name" value="DarT"/>
</dbReference>
<name>A0A2N8ZET2_9VIBR</name>
<feature type="domain" description="DarT" evidence="7">
    <location>
        <begin position="8"/>
        <end position="189"/>
    </location>
</feature>
<dbReference type="Proteomes" id="UP000235828">
    <property type="component" value="Chromosome A"/>
</dbReference>